<evidence type="ECO:0000256" key="2">
    <source>
        <dbReference type="ARBA" id="ARBA00022946"/>
    </source>
</evidence>
<accession>A0A6J6CJ75</accession>
<name>A0A6J6CJ75_9ZZZZ</name>
<comment type="subcellular location">
    <subcellularLocation>
        <location evidence="1">Mitochondrion</location>
    </subcellularLocation>
</comment>
<keyword evidence="3" id="KW-0496">Mitochondrion</keyword>
<keyword evidence="2" id="KW-0809">Transit peptide</keyword>
<sequence length="330" mass="36549">MLQHVWFAKMVDHFGNPLLEQRKLLAGEAFVERVDEVVIRVSGPDNKTWLHSLLTQDILNLGAGESTEALLLTPQGHIEHQLKIYLDENDVLLITQLAKAEELINWLQKMIFRSKVLIERTDLKIFGVFGDYLGKGWKDPFSKANPFSISYNSNRSKFDYVEIIAHSSPELVPAGTMAYDALRIAAGRPEVTDIDDKSLPHEFDWLSSAVHLSKGCYRGQESVAKIHNLGHPPRRLIVLNLEDGGDLSSRGNQVLYTDKPVGKVVAAALHFELGSLALALVARNTPYLDLQVETSGRRVTASQQVLVPADAGKAANLPRPSAFKLSGKRG</sequence>
<dbReference type="GO" id="GO:0016226">
    <property type="term" value="P:iron-sulfur cluster assembly"/>
    <property type="evidence" value="ECO:0007669"/>
    <property type="project" value="TreeGrafter"/>
</dbReference>
<evidence type="ECO:0000256" key="1">
    <source>
        <dbReference type="ARBA" id="ARBA00004173"/>
    </source>
</evidence>
<evidence type="ECO:0000313" key="4">
    <source>
        <dbReference type="EMBL" id="CAB4551530.1"/>
    </source>
</evidence>
<dbReference type="NCBIfam" id="TIGR03317">
    <property type="entry name" value="ygfZ_signature"/>
    <property type="match status" value="1"/>
</dbReference>
<dbReference type="AlphaFoldDB" id="A0A6J6CJ75"/>
<dbReference type="Gene3D" id="3.30.1360.120">
    <property type="entry name" value="Probable tRNA modification gtpase trme, domain 1"/>
    <property type="match status" value="2"/>
</dbReference>
<dbReference type="InterPro" id="IPR045179">
    <property type="entry name" value="YgfZ/GcvT"/>
</dbReference>
<dbReference type="EMBL" id="CAEZST010000026">
    <property type="protein sequence ID" value="CAB4551530.1"/>
    <property type="molecule type" value="Genomic_DNA"/>
</dbReference>
<organism evidence="4">
    <name type="scientific">freshwater metagenome</name>
    <dbReference type="NCBI Taxonomy" id="449393"/>
    <lineage>
        <taxon>unclassified sequences</taxon>
        <taxon>metagenomes</taxon>
        <taxon>ecological metagenomes</taxon>
    </lineage>
</organism>
<evidence type="ECO:0000256" key="3">
    <source>
        <dbReference type="ARBA" id="ARBA00023128"/>
    </source>
</evidence>
<proteinExistence type="predicted"/>
<dbReference type="GO" id="GO:0005739">
    <property type="term" value="C:mitochondrion"/>
    <property type="evidence" value="ECO:0007669"/>
    <property type="project" value="UniProtKB-SubCell"/>
</dbReference>
<dbReference type="InterPro" id="IPR017703">
    <property type="entry name" value="YgfZ/GCV_T_CS"/>
</dbReference>
<gene>
    <name evidence="4" type="ORF">UFOPK1503_01089</name>
</gene>
<protein>
    <submittedName>
        <fullName evidence="4">Unannotated protein</fullName>
    </submittedName>
</protein>
<dbReference type="PANTHER" id="PTHR22602">
    <property type="entry name" value="TRANSFERASE CAF17, MITOCHONDRIAL-RELATED"/>
    <property type="match status" value="1"/>
</dbReference>
<dbReference type="SUPFAM" id="SSF103025">
    <property type="entry name" value="Folate-binding domain"/>
    <property type="match status" value="1"/>
</dbReference>
<dbReference type="InterPro" id="IPR027266">
    <property type="entry name" value="TrmE/GcvT-like"/>
</dbReference>
<reference evidence="4" key="1">
    <citation type="submission" date="2020-05" db="EMBL/GenBank/DDBJ databases">
        <authorList>
            <person name="Chiriac C."/>
            <person name="Salcher M."/>
            <person name="Ghai R."/>
            <person name="Kavagutti S V."/>
        </authorList>
    </citation>
    <scope>NUCLEOTIDE SEQUENCE</scope>
</reference>
<dbReference type="PANTHER" id="PTHR22602:SF0">
    <property type="entry name" value="TRANSFERASE CAF17, MITOCHONDRIAL-RELATED"/>
    <property type="match status" value="1"/>
</dbReference>